<proteinExistence type="predicted"/>
<gene>
    <name evidence="1" type="ORF">SAMN05216219_1540</name>
</gene>
<sequence>MTAQDWALIITAIGGGALLKELVVWARRAFTGSASKRRSEVDRIAAEAAHERRLRRAAEKNADSEATKRRIIQEYASRLRSAYYEAGRTPEAWPEIEKTLTPEEVMQLRTEE</sequence>
<keyword evidence="2" id="KW-1185">Reference proteome</keyword>
<dbReference type="Proteomes" id="UP000198867">
    <property type="component" value="Unassembled WGS sequence"/>
</dbReference>
<protein>
    <submittedName>
        <fullName evidence="1">Uncharacterized protein</fullName>
    </submittedName>
</protein>
<dbReference type="RefSeq" id="WP_090710267.1">
    <property type="nucleotide sequence ID" value="NZ_FOVM01000004.1"/>
</dbReference>
<dbReference type="OrthoDB" id="5024054at2"/>
<dbReference type="STRING" id="995034.SAMN05216219_1540"/>
<evidence type="ECO:0000313" key="1">
    <source>
        <dbReference type="EMBL" id="SFN65913.1"/>
    </source>
</evidence>
<dbReference type="AlphaFoldDB" id="A0A1I5ATZ5"/>
<evidence type="ECO:0000313" key="2">
    <source>
        <dbReference type="Proteomes" id="UP000198867"/>
    </source>
</evidence>
<accession>A0A1I5ATZ5</accession>
<dbReference type="EMBL" id="FOVM01000004">
    <property type="protein sequence ID" value="SFN65913.1"/>
    <property type="molecule type" value="Genomic_DNA"/>
</dbReference>
<name>A0A1I5ATZ5_9MICO</name>
<organism evidence="1 2">
    <name type="scientific">Mycetocola miduiensis</name>
    <dbReference type="NCBI Taxonomy" id="995034"/>
    <lineage>
        <taxon>Bacteria</taxon>
        <taxon>Bacillati</taxon>
        <taxon>Actinomycetota</taxon>
        <taxon>Actinomycetes</taxon>
        <taxon>Micrococcales</taxon>
        <taxon>Microbacteriaceae</taxon>
        <taxon>Mycetocola</taxon>
    </lineage>
</organism>
<reference evidence="2" key="1">
    <citation type="submission" date="2016-10" db="EMBL/GenBank/DDBJ databases">
        <authorList>
            <person name="Varghese N."/>
            <person name="Submissions S."/>
        </authorList>
    </citation>
    <scope>NUCLEOTIDE SEQUENCE [LARGE SCALE GENOMIC DNA]</scope>
    <source>
        <strain evidence="2">CGMCC 1.11101</strain>
    </source>
</reference>